<dbReference type="AlphaFoldDB" id="A0A532V585"/>
<sequence length="163" mass="19181">MTTEIGEYIVGAYLQLIKDCDVVDYNVRPPERGLKGLNEFDVLGFNFKENIVYLCEVKTHITGLHYKHCEKIKSKYNSQREYARKYLNTFDEHIYMFWSPVVPEGRLTKELRNIRGLELKINDIYTNCINQLAQVAKSRNIDIGNPFFRSLQIIQHLRGSKEF</sequence>
<comment type="caution">
    <text evidence="1">The sequence shown here is derived from an EMBL/GenBank/DDBJ whole genome shotgun (WGS) entry which is preliminary data.</text>
</comment>
<name>A0A532V585_UNCL8</name>
<accession>A0A532V585</accession>
<evidence type="ECO:0000313" key="2">
    <source>
        <dbReference type="Proteomes" id="UP000319619"/>
    </source>
</evidence>
<proteinExistence type="predicted"/>
<dbReference type="Proteomes" id="UP000319619">
    <property type="component" value="Unassembled WGS sequence"/>
</dbReference>
<dbReference type="EMBL" id="NJBN01000001">
    <property type="protein sequence ID" value="TKJ42364.1"/>
    <property type="molecule type" value="Genomic_DNA"/>
</dbReference>
<reference evidence="1 2" key="1">
    <citation type="submission" date="2017-06" db="EMBL/GenBank/DDBJ databases">
        <title>Novel microbial phyla capable of carbon fixation and sulfur reduction in deep-sea sediments.</title>
        <authorList>
            <person name="Huang J."/>
            <person name="Baker B."/>
            <person name="Wang Y."/>
        </authorList>
    </citation>
    <scope>NUCLEOTIDE SEQUENCE [LARGE SCALE GENOMIC DNA]</scope>
    <source>
        <strain evidence="1">B3_LCP</strain>
    </source>
</reference>
<organism evidence="1 2">
    <name type="scientific">candidate division LCP-89 bacterium B3_LCP</name>
    <dbReference type="NCBI Taxonomy" id="2012998"/>
    <lineage>
        <taxon>Bacteria</taxon>
        <taxon>Pseudomonadati</taxon>
        <taxon>Bacteria division LCP-89</taxon>
    </lineage>
</organism>
<gene>
    <name evidence="1" type="ORF">CEE37_01405</name>
</gene>
<evidence type="ECO:0000313" key="1">
    <source>
        <dbReference type="EMBL" id="TKJ42364.1"/>
    </source>
</evidence>
<protein>
    <submittedName>
        <fullName evidence="1">Uncharacterized protein</fullName>
    </submittedName>
</protein>